<organism evidence="3 4">
    <name type="scientific">Sandaracinus amylolyticus</name>
    <dbReference type="NCBI Taxonomy" id="927083"/>
    <lineage>
        <taxon>Bacteria</taxon>
        <taxon>Pseudomonadati</taxon>
        <taxon>Myxococcota</taxon>
        <taxon>Polyangia</taxon>
        <taxon>Polyangiales</taxon>
        <taxon>Sandaracinaceae</taxon>
        <taxon>Sandaracinus</taxon>
    </lineage>
</organism>
<evidence type="ECO:0000256" key="1">
    <source>
        <dbReference type="SAM" id="MobiDB-lite"/>
    </source>
</evidence>
<dbReference type="Proteomes" id="UP000034883">
    <property type="component" value="Chromosome"/>
</dbReference>
<dbReference type="EMBL" id="CP011125">
    <property type="protein sequence ID" value="AKF09633.1"/>
    <property type="molecule type" value="Genomic_DNA"/>
</dbReference>
<sequence>MGLGSILLGVFALIFMFGGFVLTFVPFLGTMLSFLAPVLAVAGIVLGGVALSRARENRQNEGLAIAGLVVNIVAFVPAMLVAVTCGLCNTVCTGIALTPSDPNATPWYQRDAGPSPFDVLFVDAGVPHATPNAPNTPPPIAPPPIAPPSPIEPLPSAPPGAPAQPPGTLPPPPLPPGPVAPAPETSAR</sequence>
<accession>A0A0F6W7Z5</accession>
<dbReference type="AlphaFoldDB" id="A0A0F6W7Z5"/>
<proteinExistence type="predicted"/>
<dbReference type="STRING" id="927083.DB32_006782"/>
<name>A0A0F6W7Z5_9BACT</name>
<evidence type="ECO:0000313" key="4">
    <source>
        <dbReference type="Proteomes" id="UP000034883"/>
    </source>
</evidence>
<feature type="transmembrane region" description="Helical" evidence="2">
    <location>
        <begin position="34"/>
        <end position="51"/>
    </location>
</feature>
<keyword evidence="4" id="KW-1185">Reference proteome</keyword>
<dbReference type="RefSeq" id="WP_053236668.1">
    <property type="nucleotide sequence ID" value="NZ_CP011125.1"/>
</dbReference>
<keyword evidence="2" id="KW-0812">Transmembrane</keyword>
<feature type="compositionally biased region" description="Pro residues" evidence="1">
    <location>
        <begin position="134"/>
        <end position="181"/>
    </location>
</feature>
<feature type="region of interest" description="Disordered" evidence="1">
    <location>
        <begin position="128"/>
        <end position="188"/>
    </location>
</feature>
<evidence type="ECO:0000256" key="2">
    <source>
        <dbReference type="SAM" id="Phobius"/>
    </source>
</evidence>
<keyword evidence="2" id="KW-1133">Transmembrane helix</keyword>
<feature type="transmembrane region" description="Helical" evidence="2">
    <location>
        <begin position="63"/>
        <end position="83"/>
    </location>
</feature>
<gene>
    <name evidence="3" type="ORF">DB32_006782</name>
</gene>
<keyword evidence="2" id="KW-0472">Membrane</keyword>
<protein>
    <recommendedName>
        <fullName evidence="5">DUF4190 domain-containing protein</fullName>
    </recommendedName>
</protein>
<feature type="transmembrane region" description="Helical" evidence="2">
    <location>
        <begin position="7"/>
        <end position="28"/>
    </location>
</feature>
<evidence type="ECO:0008006" key="5">
    <source>
        <dbReference type="Google" id="ProtNLM"/>
    </source>
</evidence>
<dbReference type="KEGG" id="samy:DB32_006782"/>
<reference evidence="3 4" key="1">
    <citation type="submission" date="2015-03" db="EMBL/GenBank/DDBJ databases">
        <title>Genome assembly of Sandaracinus amylolyticus DSM 53668.</title>
        <authorList>
            <person name="Sharma G."/>
            <person name="Subramanian S."/>
        </authorList>
    </citation>
    <scope>NUCLEOTIDE SEQUENCE [LARGE SCALE GENOMIC DNA]</scope>
    <source>
        <strain evidence="3 4">DSM 53668</strain>
    </source>
</reference>
<evidence type="ECO:0000313" key="3">
    <source>
        <dbReference type="EMBL" id="AKF09633.1"/>
    </source>
</evidence>